<dbReference type="Proteomes" id="UP001235840">
    <property type="component" value="Unassembled WGS sequence"/>
</dbReference>
<dbReference type="RefSeq" id="WP_307394109.1">
    <property type="nucleotide sequence ID" value="NZ_BAAADK010000048.1"/>
</dbReference>
<feature type="domain" description="DUF6199" evidence="2">
    <location>
        <begin position="4"/>
        <end position="61"/>
    </location>
</feature>
<evidence type="ECO:0000259" key="2">
    <source>
        <dbReference type="Pfam" id="PF19701"/>
    </source>
</evidence>
<proteinExistence type="predicted"/>
<keyword evidence="1" id="KW-1133">Transmembrane helix</keyword>
<sequence>MWLFIIVLFVLGLIGAIYPKASWFISNWWRFQGEAEPSQVSLFVHRITGLVFLVVSISMFFQR</sequence>
<evidence type="ECO:0000313" key="4">
    <source>
        <dbReference type="Proteomes" id="UP001235840"/>
    </source>
</evidence>
<comment type="caution">
    <text evidence="3">The sequence shown here is derived from an EMBL/GenBank/DDBJ whole genome shotgun (WGS) entry which is preliminary data.</text>
</comment>
<name>A0ABT9VYQ9_9BACI</name>
<keyword evidence="1" id="KW-0812">Transmembrane</keyword>
<dbReference type="InterPro" id="IPR045679">
    <property type="entry name" value="DUF6199"/>
</dbReference>
<keyword evidence="1" id="KW-0472">Membrane</keyword>
<accession>A0ABT9VYQ9</accession>
<gene>
    <name evidence="3" type="ORF">J2S11_002032</name>
</gene>
<evidence type="ECO:0000256" key="1">
    <source>
        <dbReference type="SAM" id="Phobius"/>
    </source>
</evidence>
<keyword evidence="4" id="KW-1185">Reference proteome</keyword>
<dbReference type="Pfam" id="PF19701">
    <property type="entry name" value="DUF6199"/>
    <property type="match status" value="1"/>
</dbReference>
<feature type="transmembrane region" description="Helical" evidence="1">
    <location>
        <begin position="43"/>
        <end position="61"/>
    </location>
</feature>
<organism evidence="3 4">
    <name type="scientific">Caldalkalibacillus horti</name>
    <dbReference type="NCBI Taxonomy" id="77523"/>
    <lineage>
        <taxon>Bacteria</taxon>
        <taxon>Bacillati</taxon>
        <taxon>Bacillota</taxon>
        <taxon>Bacilli</taxon>
        <taxon>Bacillales</taxon>
        <taxon>Bacillaceae</taxon>
        <taxon>Caldalkalibacillus</taxon>
    </lineage>
</organism>
<evidence type="ECO:0000313" key="3">
    <source>
        <dbReference type="EMBL" id="MDQ0166131.1"/>
    </source>
</evidence>
<protein>
    <recommendedName>
        <fullName evidence="2">DUF6199 domain-containing protein</fullName>
    </recommendedName>
</protein>
<dbReference type="EMBL" id="JAUSTY010000007">
    <property type="protein sequence ID" value="MDQ0166131.1"/>
    <property type="molecule type" value="Genomic_DNA"/>
</dbReference>
<reference evidence="3 4" key="1">
    <citation type="submission" date="2023-07" db="EMBL/GenBank/DDBJ databases">
        <title>Genomic Encyclopedia of Type Strains, Phase IV (KMG-IV): sequencing the most valuable type-strain genomes for metagenomic binning, comparative biology and taxonomic classification.</title>
        <authorList>
            <person name="Goeker M."/>
        </authorList>
    </citation>
    <scope>NUCLEOTIDE SEQUENCE [LARGE SCALE GENOMIC DNA]</scope>
    <source>
        <strain evidence="3 4">DSM 12751</strain>
    </source>
</reference>